<comment type="subcellular location">
    <subcellularLocation>
        <location evidence="1">Cell membrane</location>
        <topology evidence="1">Multi-pass membrane protein</topology>
    </subcellularLocation>
</comment>
<sequence>MLYFILLYVFISTVLLVTMLIDASGYKKPIKRLGKYLQKGNYENFDKNNPEKPSFSISGVKDYLKKFEKSAEKIGYLSNQRDALDRKLDSADILLTVEEFVAGSGFLVLLATYFGYAATSSILMGAMTGVLVAAAIVLLIRVKRGKKIENLDKQLGDALTMMAGTLRAGYSFLQAMDTVGREMPKPISTEFGKVIKEIQVGGGMETALNNMLKRSYTEDLDLMVTSVLIHRQIGGNLAEILDNISSTIRDRIKLKGEVKVLTSQARLSGLIIALLPFGFAVIISFINPDHMKTLISDRLGQYLIGMALMGQIVGFVIIKRITDVKY</sequence>
<feature type="transmembrane region" description="Helical" evidence="6">
    <location>
        <begin position="122"/>
        <end position="140"/>
    </location>
</feature>
<dbReference type="HOGENOM" id="CLU_064305_0_0_9"/>
<evidence type="ECO:0000313" key="9">
    <source>
        <dbReference type="Proteomes" id="UP000019591"/>
    </source>
</evidence>
<keyword evidence="5 6" id="KW-0472">Membrane</keyword>
<dbReference type="eggNOG" id="COG4965">
    <property type="taxonomic scope" value="Bacteria"/>
</dbReference>
<dbReference type="KEGG" id="eac:EAL2_c16560"/>
<organism evidence="8 9">
    <name type="scientific">Peptoclostridium acidaminophilum DSM 3953</name>
    <dbReference type="NCBI Taxonomy" id="1286171"/>
    <lineage>
        <taxon>Bacteria</taxon>
        <taxon>Bacillati</taxon>
        <taxon>Bacillota</taxon>
        <taxon>Clostridia</taxon>
        <taxon>Peptostreptococcales</taxon>
        <taxon>Peptoclostridiaceae</taxon>
        <taxon>Peptoclostridium</taxon>
    </lineage>
</organism>
<evidence type="ECO:0000256" key="2">
    <source>
        <dbReference type="ARBA" id="ARBA00022475"/>
    </source>
</evidence>
<feature type="transmembrane region" description="Helical" evidence="6">
    <location>
        <begin position="93"/>
        <end position="116"/>
    </location>
</feature>
<proteinExistence type="predicted"/>
<accession>W8U7U1</accession>
<protein>
    <submittedName>
        <fullName evidence="8">Type II secretion system protein</fullName>
    </submittedName>
</protein>
<reference evidence="8 9" key="1">
    <citation type="journal article" date="2014" name="Genome Announc.">
        <title>Complete Genome Sequence of Amino Acid-Utilizing Eubacterium acidaminophilum al-2 (DSM 3953).</title>
        <authorList>
            <person name="Poehlein A."/>
            <person name="Andreesen J.R."/>
            <person name="Daniel R."/>
        </authorList>
    </citation>
    <scope>NUCLEOTIDE SEQUENCE [LARGE SCALE GENOMIC DNA]</scope>
    <source>
        <strain evidence="8 9">DSM 3953</strain>
    </source>
</reference>
<keyword evidence="9" id="KW-1185">Reference proteome</keyword>
<evidence type="ECO:0000313" key="8">
    <source>
        <dbReference type="EMBL" id="AHM56951.1"/>
    </source>
</evidence>
<keyword evidence="2" id="KW-1003">Cell membrane</keyword>
<dbReference type="PATRIC" id="fig|1286171.3.peg.1607"/>
<dbReference type="InterPro" id="IPR018076">
    <property type="entry name" value="T2SS_GspF_dom"/>
</dbReference>
<evidence type="ECO:0000256" key="6">
    <source>
        <dbReference type="SAM" id="Phobius"/>
    </source>
</evidence>
<feature type="transmembrane region" description="Helical" evidence="6">
    <location>
        <begin position="299"/>
        <end position="318"/>
    </location>
</feature>
<dbReference type="OrthoDB" id="9803381at2"/>
<evidence type="ECO:0000256" key="3">
    <source>
        <dbReference type="ARBA" id="ARBA00022692"/>
    </source>
</evidence>
<feature type="transmembrane region" description="Helical" evidence="6">
    <location>
        <begin position="267"/>
        <end position="287"/>
    </location>
</feature>
<evidence type="ECO:0000256" key="4">
    <source>
        <dbReference type="ARBA" id="ARBA00022989"/>
    </source>
</evidence>
<dbReference type="EMBL" id="CP007452">
    <property type="protein sequence ID" value="AHM56951.1"/>
    <property type="molecule type" value="Genomic_DNA"/>
</dbReference>
<keyword evidence="3 6" id="KW-0812">Transmembrane</keyword>
<dbReference type="Proteomes" id="UP000019591">
    <property type="component" value="Chromosome"/>
</dbReference>
<dbReference type="RefSeq" id="WP_025435922.1">
    <property type="nucleotide sequence ID" value="NZ_CP007452.1"/>
</dbReference>
<gene>
    <name evidence="8" type="ORF">EAL2_c16560</name>
</gene>
<evidence type="ECO:0000256" key="1">
    <source>
        <dbReference type="ARBA" id="ARBA00004651"/>
    </source>
</evidence>
<dbReference type="STRING" id="1286171.EAL2_c16560"/>
<dbReference type="Gene3D" id="1.20.81.30">
    <property type="entry name" value="Type II secretion system (T2SS), domain F"/>
    <property type="match status" value="1"/>
</dbReference>
<evidence type="ECO:0000259" key="7">
    <source>
        <dbReference type="Pfam" id="PF00482"/>
    </source>
</evidence>
<feature type="transmembrane region" description="Helical" evidence="6">
    <location>
        <begin position="6"/>
        <end position="26"/>
    </location>
</feature>
<dbReference type="InterPro" id="IPR042094">
    <property type="entry name" value="T2SS_GspF_sf"/>
</dbReference>
<dbReference type="Pfam" id="PF00482">
    <property type="entry name" value="T2SSF"/>
    <property type="match status" value="1"/>
</dbReference>
<dbReference type="PANTHER" id="PTHR35007">
    <property type="entry name" value="INTEGRAL MEMBRANE PROTEIN-RELATED"/>
    <property type="match status" value="1"/>
</dbReference>
<feature type="domain" description="Type II secretion system protein GspF" evidence="7">
    <location>
        <begin position="159"/>
        <end position="283"/>
    </location>
</feature>
<keyword evidence="4 6" id="KW-1133">Transmembrane helix</keyword>
<evidence type="ECO:0000256" key="5">
    <source>
        <dbReference type="ARBA" id="ARBA00023136"/>
    </source>
</evidence>
<dbReference type="GO" id="GO:0005886">
    <property type="term" value="C:plasma membrane"/>
    <property type="evidence" value="ECO:0007669"/>
    <property type="project" value="UniProtKB-SubCell"/>
</dbReference>
<dbReference type="PANTHER" id="PTHR35007:SF1">
    <property type="entry name" value="PILUS ASSEMBLY PROTEIN"/>
    <property type="match status" value="1"/>
</dbReference>
<name>W8U7U1_PEPAC</name>
<dbReference type="AlphaFoldDB" id="W8U7U1"/>